<sequence>MHKRRSETVIEIAYRFLSELIGRCLVEVMRRRSYDGRVYSCKMHDMVRDLTIRIVREEEFSCFDDGGRQIPTMDSRHLGVTNEMKFHSLENNSKIRALLLMDKKLNKLTPPPHLEELYFGHYHGEATLHWINPNSLPELQYLCLEYARLVDMSPLFWSSDDGNSWKVEGLCLKFLPRLQVEWSRVQGVMPSLSRKCKEEMQGRDPDSLSFPCDVVNLGSWTKRDEENEDGNLVIDTINAQKMLVTCIRNFHKNRGPVLEILKGYAGLSTSIFTDLCTALSSSDPSTFLLMLTIVPFLVCLTTILFLREIPHSSTAGEDKEEAWYFGIINAVAVVVAVYLLLFDVIGAHNRLISQSFAIILLILLASLISIPLYIATQNWIRSNSESNSDLEGVVTEPLLGMPEKEKTATEAAVAVERRASVIKEDHTIIEVLKMVDFWVLFVPFLCGVISRPTSRACTMTLLFLFLQTPETCVPQGSIPKPHQKFPKSTCDFSHRAFTSIDKKNKRLWSTKDWLNKLHSFSSFFTDLQTLNHLHNHSKVLCVSAGPGHEVMALKQIGVGDVTGVELVDSPPLVSRADPHNLPFFDGVFDLGFSAHLEEALFRERFAAEMERTVRVGGVCVVAVEECGKEEVKEVAKLFRKSRGFSRLTMKMKMKMMTYLSEIWVGARNSWVEFGSNSKRERRGEGEERETAGAGSADVVASPSSSQPSCASAVRSLPPPPAVLVAAS</sequence>
<feature type="domain" description="Disease resistance protein winged helix" evidence="6">
    <location>
        <begin position="3"/>
        <end position="50"/>
    </location>
</feature>
<dbReference type="SUPFAM" id="SSF53335">
    <property type="entry name" value="S-adenosyl-L-methionine-dependent methyltransferases"/>
    <property type="match status" value="1"/>
</dbReference>
<keyword evidence="3" id="KW-0812">Transmembrane</keyword>
<keyword evidence="3" id="KW-0472">Membrane</keyword>
<evidence type="ECO:0000256" key="3">
    <source>
        <dbReference type="SAM" id="Phobius"/>
    </source>
</evidence>
<evidence type="ECO:0000256" key="1">
    <source>
        <dbReference type="ARBA" id="ARBA00022741"/>
    </source>
</evidence>
<dbReference type="GO" id="GO:0008757">
    <property type="term" value="F:S-adenosylmethionine-dependent methyltransferase activity"/>
    <property type="evidence" value="ECO:0007669"/>
    <property type="project" value="InterPro"/>
</dbReference>
<feature type="transmembrane region" description="Helical" evidence="3">
    <location>
        <begin position="287"/>
        <end position="306"/>
    </location>
</feature>
<evidence type="ECO:0000259" key="4">
    <source>
        <dbReference type="Pfam" id="PF06813"/>
    </source>
</evidence>
<keyword evidence="1" id="KW-0547">Nucleotide-binding</keyword>
<comment type="caution">
    <text evidence="7">The sequence shown here is derived from an EMBL/GenBank/DDBJ whole genome shotgun (WGS) entry which is preliminary data.</text>
</comment>
<feature type="transmembrane region" description="Helical" evidence="3">
    <location>
        <begin position="322"/>
        <end position="344"/>
    </location>
</feature>
<dbReference type="EMBL" id="SDRB02001872">
    <property type="protein sequence ID" value="THG20524.1"/>
    <property type="molecule type" value="Genomic_DNA"/>
</dbReference>
<keyword evidence="8" id="KW-1185">Reference proteome</keyword>
<gene>
    <name evidence="7" type="ORF">TEA_027981</name>
</gene>
<name>A0A4S4EVI6_CAMSN</name>
<dbReference type="PANTHER" id="PTHR45085">
    <property type="entry name" value="F21J9.14"/>
    <property type="match status" value="1"/>
</dbReference>
<evidence type="ECO:0000259" key="5">
    <source>
        <dbReference type="Pfam" id="PF08241"/>
    </source>
</evidence>
<accession>A0A4S4EVI6</accession>
<protein>
    <submittedName>
        <fullName evidence="7">Uncharacterized protein</fullName>
    </submittedName>
</protein>
<keyword evidence="3" id="KW-1133">Transmembrane helix</keyword>
<evidence type="ECO:0000256" key="2">
    <source>
        <dbReference type="SAM" id="MobiDB-lite"/>
    </source>
</evidence>
<dbReference type="Proteomes" id="UP000306102">
    <property type="component" value="Unassembled WGS sequence"/>
</dbReference>
<dbReference type="InterPro" id="IPR010658">
    <property type="entry name" value="Nodulin-like"/>
</dbReference>
<dbReference type="InterPro" id="IPR029063">
    <property type="entry name" value="SAM-dependent_MTases_sf"/>
</dbReference>
<reference evidence="7 8" key="1">
    <citation type="journal article" date="2018" name="Proc. Natl. Acad. Sci. U.S.A.">
        <title>Draft genome sequence of Camellia sinensis var. sinensis provides insights into the evolution of the tea genome and tea quality.</title>
        <authorList>
            <person name="Wei C."/>
            <person name="Yang H."/>
            <person name="Wang S."/>
            <person name="Zhao J."/>
            <person name="Liu C."/>
            <person name="Gao L."/>
            <person name="Xia E."/>
            <person name="Lu Y."/>
            <person name="Tai Y."/>
            <person name="She G."/>
            <person name="Sun J."/>
            <person name="Cao H."/>
            <person name="Tong W."/>
            <person name="Gao Q."/>
            <person name="Li Y."/>
            <person name="Deng W."/>
            <person name="Jiang X."/>
            <person name="Wang W."/>
            <person name="Chen Q."/>
            <person name="Zhang S."/>
            <person name="Li H."/>
            <person name="Wu J."/>
            <person name="Wang P."/>
            <person name="Li P."/>
            <person name="Shi C."/>
            <person name="Zheng F."/>
            <person name="Jian J."/>
            <person name="Huang B."/>
            <person name="Shan D."/>
            <person name="Shi M."/>
            <person name="Fang C."/>
            <person name="Yue Y."/>
            <person name="Li F."/>
            <person name="Li D."/>
            <person name="Wei S."/>
            <person name="Han B."/>
            <person name="Jiang C."/>
            <person name="Yin Y."/>
            <person name="Xia T."/>
            <person name="Zhang Z."/>
            <person name="Bennetzen J.L."/>
            <person name="Zhao S."/>
            <person name="Wan X."/>
        </authorList>
    </citation>
    <scope>NUCLEOTIDE SEQUENCE [LARGE SCALE GENOMIC DNA]</scope>
    <source>
        <strain evidence="8">cv. Shuchazao</strain>
        <tissue evidence="7">Leaf</tissue>
    </source>
</reference>
<feature type="region of interest" description="Disordered" evidence="2">
    <location>
        <begin position="676"/>
        <end position="718"/>
    </location>
</feature>
<dbReference type="InterPro" id="IPR058922">
    <property type="entry name" value="WHD_DRP"/>
</dbReference>
<dbReference type="InterPro" id="IPR013216">
    <property type="entry name" value="Methyltransf_11"/>
</dbReference>
<feature type="transmembrane region" description="Helical" evidence="3">
    <location>
        <begin position="356"/>
        <end position="374"/>
    </location>
</feature>
<feature type="domain" description="Methyltransferase type 11" evidence="5">
    <location>
        <begin position="540"/>
        <end position="621"/>
    </location>
</feature>
<dbReference type="Pfam" id="PF23559">
    <property type="entry name" value="WHD_DRP"/>
    <property type="match status" value="1"/>
</dbReference>
<feature type="domain" description="Nodulin-like" evidence="4">
    <location>
        <begin position="242"/>
        <end position="374"/>
    </location>
</feature>
<evidence type="ECO:0000313" key="7">
    <source>
        <dbReference type="EMBL" id="THG20524.1"/>
    </source>
</evidence>
<organism evidence="7 8">
    <name type="scientific">Camellia sinensis var. sinensis</name>
    <name type="common">China tea</name>
    <dbReference type="NCBI Taxonomy" id="542762"/>
    <lineage>
        <taxon>Eukaryota</taxon>
        <taxon>Viridiplantae</taxon>
        <taxon>Streptophyta</taxon>
        <taxon>Embryophyta</taxon>
        <taxon>Tracheophyta</taxon>
        <taxon>Spermatophyta</taxon>
        <taxon>Magnoliopsida</taxon>
        <taxon>eudicotyledons</taxon>
        <taxon>Gunneridae</taxon>
        <taxon>Pentapetalae</taxon>
        <taxon>asterids</taxon>
        <taxon>Ericales</taxon>
        <taxon>Theaceae</taxon>
        <taxon>Camellia</taxon>
    </lineage>
</organism>
<dbReference type="PANTHER" id="PTHR45085:SF3">
    <property type="entry name" value="S-ADENOSYL-L-METHIONINE-DEPENDENT METHYLTRANSFERASES SUPERFAMILY PROTEIN"/>
    <property type="match status" value="1"/>
</dbReference>
<dbReference type="Gene3D" id="3.40.50.150">
    <property type="entry name" value="Vaccinia Virus protein VP39"/>
    <property type="match status" value="1"/>
</dbReference>
<dbReference type="Pfam" id="PF08241">
    <property type="entry name" value="Methyltransf_11"/>
    <property type="match status" value="1"/>
</dbReference>
<evidence type="ECO:0000259" key="6">
    <source>
        <dbReference type="Pfam" id="PF23559"/>
    </source>
</evidence>
<proteinExistence type="predicted"/>
<evidence type="ECO:0000313" key="8">
    <source>
        <dbReference type="Proteomes" id="UP000306102"/>
    </source>
</evidence>
<feature type="compositionally biased region" description="Low complexity" evidence="2">
    <location>
        <begin position="691"/>
        <end position="715"/>
    </location>
</feature>
<dbReference type="AlphaFoldDB" id="A0A4S4EVI6"/>
<dbReference type="Pfam" id="PF06813">
    <property type="entry name" value="Nodulin-like"/>
    <property type="match status" value="1"/>
</dbReference>
<feature type="compositionally biased region" description="Basic and acidic residues" evidence="2">
    <location>
        <begin position="677"/>
        <end position="690"/>
    </location>
</feature>
<dbReference type="GO" id="GO:0009820">
    <property type="term" value="P:alkaloid metabolic process"/>
    <property type="evidence" value="ECO:0007669"/>
    <property type="project" value="UniProtKB-KW"/>
</dbReference>